<name>A0A834RLC7_9PLEO</name>
<dbReference type="AlphaFoldDB" id="A0A834RLC7"/>
<organism evidence="1 2">
    <name type="scientific">Pyrenophora tritici-repentis</name>
    <dbReference type="NCBI Taxonomy" id="45151"/>
    <lineage>
        <taxon>Eukaryota</taxon>
        <taxon>Fungi</taxon>
        <taxon>Dikarya</taxon>
        <taxon>Ascomycota</taxon>
        <taxon>Pezizomycotina</taxon>
        <taxon>Dothideomycetes</taxon>
        <taxon>Pleosporomycetidae</taxon>
        <taxon>Pleosporales</taxon>
        <taxon>Pleosporineae</taxon>
        <taxon>Pleosporaceae</taxon>
        <taxon>Pyrenophora</taxon>
    </lineage>
</organism>
<gene>
    <name evidence="1" type="ORF">PtrM4_052380</name>
</gene>
<sequence length="185" mass="21397">MLKKSDFMPDGGQLDIYYQHYYAHTHCNNAEAFLAILKGSDMAVYTVFKALNLNLEVRAILDITTDEFQNYLDTEEALPQEHKPDYLYEDTPWPPLFRTHSVVGELGGRWCCDVVVEEHEMDKFVQFWSDDYRMVEWVNEPQCLEIDMYHATYGNQPGIRYMYSHAAILVAVPPASERGVLGSTE</sequence>
<evidence type="ECO:0000313" key="1">
    <source>
        <dbReference type="EMBL" id="KAF7565804.1"/>
    </source>
</evidence>
<comment type="caution">
    <text evidence="1">The sequence shown here is derived from an EMBL/GenBank/DDBJ whole genome shotgun (WGS) entry which is preliminary data.</text>
</comment>
<reference evidence="1" key="1">
    <citation type="journal article" date="2018" name="BMC Genomics">
        <title>Comparative genomics of the wheat fungal pathogen Pyrenophora tritici-repentis reveals chromosomal variations and genome plasticity.</title>
        <authorList>
            <person name="Moolhuijzen P."/>
            <person name="See P.T."/>
            <person name="Hane J.K."/>
            <person name="Shi G."/>
            <person name="Liu Z."/>
            <person name="Oliver R.P."/>
            <person name="Moffat C.S."/>
        </authorList>
    </citation>
    <scope>NUCLEOTIDE SEQUENCE [LARGE SCALE GENOMIC DNA]</scope>
    <source>
        <strain evidence="1">M4</strain>
    </source>
</reference>
<protein>
    <submittedName>
        <fullName evidence="1">Uncharacterized protein</fullName>
    </submittedName>
</protein>
<dbReference type="Proteomes" id="UP000245464">
    <property type="component" value="Chromosome 10"/>
</dbReference>
<dbReference type="GeneID" id="6344960"/>
<proteinExistence type="predicted"/>
<dbReference type="RefSeq" id="XP_001937029.2">
    <property type="nucleotide sequence ID" value="XM_001936994.2"/>
</dbReference>
<accession>A0A834RLC7</accession>
<evidence type="ECO:0000313" key="2">
    <source>
        <dbReference type="Proteomes" id="UP000245464"/>
    </source>
</evidence>
<dbReference type="EMBL" id="NQIK02000010">
    <property type="protein sequence ID" value="KAF7565804.1"/>
    <property type="molecule type" value="Genomic_DNA"/>
</dbReference>
<dbReference type="KEGG" id="ptrr:6344960"/>